<reference evidence="1 2" key="1">
    <citation type="submission" date="2023-01" db="EMBL/GenBank/DDBJ databases">
        <title>Novel species of the genus Asticcacaulis isolated from rivers.</title>
        <authorList>
            <person name="Lu H."/>
        </authorList>
    </citation>
    <scope>NUCLEOTIDE SEQUENCE [LARGE SCALE GENOMIC DNA]</scope>
    <source>
        <strain evidence="1 2">BYS171W</strain>
    </source>
</reference>
<comment type="caution">
    <text evidence="1">The sequence shown here is derived from an EMBL/GenBank/DDBJ whole genome shotgun (WGS) entry which is preliminary data.</text>
</comment>
<dbReference type="Proteomes" id="UP001214854">
    <property type="component" value="Unassembled WGS sequence"/>
</dbReference>
<keyword evidence="2" id="KW-1185">Reference proteome</keyword>
<accession>A0ABT5HS35</accession>
<protein>
    <submittedName>
        <fullName evidence="1">Uncharacterized protein</fullName>
    </submittedName>
</protein>
<organism evidence="1 2">
    <name type="scientific">Asticcacaulis aquaticus</name>
    <dbReference type="NCBI Taxonomy" id="2984212"/>
    <lineage>
        <taxon>Bacteria</taxon>
        <taxon>Pseudomonadati</taxon>
        <taxon>Pseudomonadota</taxon>
        <taxon>Alphaproteobacteria</taxon>
        <taxon>Caulobacterales</taxon>
        <taxon>Caulobacteraceae</taxon>
        <taxon>Asticcacaulis</taxon>
    </lineage>
</organism>
<sequence>MTTKFEGLENVVVVEGDLHPDGWMSRKIKLIFETKVAASSIKIVVYNPDMSTKFIDNRLNVILNDSAVASLVMSPATCNQVILKGKLLTNGVNNLTIEVSGYLESDLLDPRERGTLLISAEPILPPKGMSDKIKRSINV</sequence>
<evidence type="ECO:0000313" key="1">
    <source>
        <dbReference type="EMBL" id="MDC7682864.1"/>
    </source>
</evidence>
<dbReference type="RefSeq" id="WP_272747351.1">
    <property type="nucleotide sequence ID" value="NZ_JAQQKX010000004.1"/>
</dbReference>
<evidence type="ECO:0000313" key="2">
    <source>
        <dbReference type="Proteomes" id="UP001214854"/>
    </source>
</evidence>
<dbReference type="EMBL" id="JAQQKX010000004">
    <property type="protein sequence ID" value="MDC7682864.1"/>
    <property type="molecule type" value="Genomic_DNA"/>
</dbReference>
<name>A0ABT5HS35_9CAUL</name>
<gene>
    <name evidence="1" type="ORF">PQU92_06225</name>
</gene>
<proteinExistence type="predicted"/>